<proteinExistence type="predicted"/>
<evidence type="ECO:0000259" key="2">
    <source>
        <dbReference type="Pfam" id="PF03033"/>
    </source>
</evidence>
<dbReference type="Pfam" id="PF03033">
    <property type="entry name" value="Glyco_transf_28"/>
    <property type="match status" value="1"/>
</dbReference>
<dbReference type="PANTHER" id="PTHR48050">
    <property type="entry name" value="STEROL 3-BETA-GLUCOSYLTRANSFERASE"/>
    <property type="match status" value="1"/>
</dbReference>
<dbReference type="AlphaFoldDB" id="A0A821MZE4"/>
<dbReference type="InterPro" id="IPR004276">
    <property type="entry name" value="GlycoTrans_28_N"/>
</dbReference>
<protein>
    <recommendedName>
        <fullName evidence="2">Glycosyltransferase family 28 N-terminal domain-containing protein</fullName>
    </recommendedName>
</protein>
<dbReference type="CDD" id="cd03784">
    <property type="entry name" value="GT1_Gtf-like"/>
    <property type="match status" value="1"/>
</dbReference>
<dbReference type="GO" id="GO:0005975">
    <property type="term" value="P:carbohydrate metabolic process"/>
    <property type="evidence" value="ECO:0007669"/>
    <property type="project" value="InterPro"/>
</dbReference>
<comment type="caution">
    <text evidence="3">The sequence shown here is derived from an EMBL/GenBank/DDBJ whole genome shotgun (WGS) entry which is preliminary data.</text>
</comment>
<dbReference type="EMBL" id="CAJOBR010004286">
    <property type="protein sequence ID" value="CAF4775303.1"/>
    <property type="molecule type" value="Genomic_DNA"/>
</dbReference>
<dbReference type="SUPFAM" id="SSF53756">
    <property type="entry name" value="UDP-Glycosyltransferase/glycogen phosphorylase"/>
    <property type="match status" value="1"/>
</dbReference>
<sequence>MPIKRTRGNIEIPRTNIVILIVGTRGDAQPFIALGQALLAAGHRVRWVTHETFRKFVHENGLDFFFPLADDPADLMSFMVKNSGIIPSVSSITTRDLAQYRHILTEIISSTWRACTVEVDETGESLTAQTVIPNPPSFGHIHCAKKLQILLHIMFTMPWSATSVFPHPLSNLAYSKTSVEKINFLSYISIEMFVSYNGSITYFRQATFIMVDEHVPFTYCWSPSIVPKLIDWPPYINVSGVFLLNHDATADKKRPNDLIKFLDIDDDHRNELLASSIIYIGFGFGSITDNDSDRLFPVVLEELKKTGHRALL</sequence>
<dbReference type="GO" id="GO:0016906">
    <property type="term" value="F:sterol 3-beta-glucosyltransferase activity"/>
    <property type="evidence" value="ECO:0007669"/>
    <property type="project" value="UniProtKB-ARBA"/>
</dbReference>
<name>A0A821MZE4_9BILA</name>
<feature type="domain" description="Glycosyltransferase family 28 N-terminal" evidence="2">
    <location>
        <begin position="17"/>
        <end position="166"/>
    </location>
</feature>
<organism evidence="3 4">
    <name type="scientific">Rotaria socialis</name>
    <dbReference type="NCBI Taxonomy" id="392032"/>
    <lineage>
        <taxon>Eukaryota</taxon>
        <taxon>Metazoa</taxon>
        <taxon>Spiralia</taxon>
        <taxon>Gnathifera</taxon>
        <taxon>Rotifera</taxon>
        <taxon>Eurotatoria</taxon>
        <taxon>Bdelloidea</taxon>
        <taxon>Philodinida</taxon>
        <taxon>Philodinidae</taxon>
        <taxon>Rotaria</taxon>
    </lineage>
</organism>
<dbReference type="PANTHER" id="PTHR48050:SF13">
    <property type="entry name" value="STEROL 3-BETA-GLUCOSYLTRANSFERASE UGT80A2"/>
    <property type="match status" value="1"/>
</dbReference>
<evidence type="ECO:0000313" key="3">
    <source>
        <dbReference type="EMBL" id="CAF4775303.1"/>
    </source>
</evidence>
<evidence type="ECO:0000313" key="4">
    <source>
        <dbReference type="Proteomes" id="UP000663848"/>
    </source>
</evidence>
<dbReference type="Gene3D" id="3.40.50.2000">
    <property type="entry name" value="Glycogen Phosphorylase B"/>
    <property type="match status" value="1"/>
</dbReference>
<evidence type="ECO:0000256" key="1">
    <source>
        <dbReference type="ARBA" id="ARBA00022679"/>
    </source>
</evidence>
<reference evidence="3" key="1">
    <citation type="submission" date="2021-02" db="EMBL/GenBank/DDBJ databases">
        <authorList>
            <person name="Nowell W R."/>
        </authorList>
    </citation>
    <scope>NUCLEOTIDE SEQUENCE</scope>
</reference>
<dbReference type="Proteomes" id="UP000663848">
    <property type="component" value="Unassembled WGS sequence"/>
</dbReference>
<dbReference type="InterPro" id="IPR050426">
    <property type="entry name" value="Glycosyltransferase_28"/>
</dbReference>
<gene>
    <name evidence="3" type="ORF">QYT958_LOCUS22399</name>
</gene>
<keyword evidence="1" id="KW-0808">Transferase</keyword>
<dbReference type="InterPro" id="IPR002213">
    <property type="entry name" value="UDP_glucos_trans"/>
</dbReference>
<accession>A0A821MZE4</accession>